<name>A0A0C9VY21_9AGAM</name>
<keyword evidence="2" id="KW-0472">Membrane</keyword>
<evidence type="ECO:0000313" key="4">
    <source>
        <dbReference type="Proteomes" id="UP000053820"/>
    </source>
</evidence>
<evidence type="ECO:0000256" key="1">
    <source>
        <dbReference type="SAM" id="MobiDB-lite"/>
    </source>
</evidence>
<feature type="region of interest" description="Disordered" evidence="1">
    <location>
        <begin position="1"/>
        <end position="26"/>
    </location>
</feature>
<dbReference type="Proteomes" id="UP000053820">
    <property type="component" value="Unassembled WGS sequence"/>
</dbReference>
<dbReference type="HOGENOM" id="CLU_089041_0_0_1"/>
<dbReference type="OrthoDB" id="3266547at2759"/>
<dbReference type="EMBL" id="KN839964">
    <property type="protein sequence ID" value="KIJ58248.1"/>
    <property type="molecule type" value="Genomic_DNA"/>
</dbReference>
<reference evidence="3 4" key="1">
    <citation type="submission" date="2014-04" db="EMBL/GenBank/DDBJ databases">
        <title>Evolutionary Origins and Diversification of the Mycorrhizal Mutualists.</title>
        <authorList>
            <consortium name="DOE Joint Genome Institute"/>
            <consortium name="Mycorrhizal Genomics Consortium"/>
            <person name="Kohler A."/>
            <person name="Kuo A."/>
            <person name="Nagy L.G."/>
            <person name="Floudas D."/>
            <person name="Copeland A."/>
            <person name="Barry K.W."/>
            <person name="Cichocki N."/>
            <person name="Veneault-Fourrey C."/>
            <person name="LaButti K."/>
            <person name="Lindquist E.A."/>
            <person name="Lipzen A."/>
            <person name="Lundell T."/>
            <person name="Morin E."/>
            <person name="Murat C."/>
            <person name="Riley R."/>
            <person name="Ohm R."/>
            <person name="Sun H."/>
            <person name="Tunlid A."/>
            <person name="Henrissat B."/>
            <person name="Grigoriev I.V."/>
            <person name="Hibbett D.S."/>
            <person name="Martin F."/>
        </authorList>
    </citation>
    <scope>NUCLEOTIDE SEQUENCE [LARGE SCALE GENOMIC DNA]</scope>
    <source>
        <strain evidence="3 4">MD-312</strain>
    </source>
</reference>
<dbReference type="AlphaFoldDB" id="A0A0C9VY21"/>
<organism evidence="3 4">
    <name type="scientific">Hydnomerulius pinastri MD-312</name>
    <dbReference type="NCBI Taxonomy" id="994086"/>
    <lineage>
        <taxon>Eukaryota</taxon>
        <taxon>Fungi</taxon>
        <taxon>Dikarya</taxon>
        <taxon>Basidiomycota</taxon>
        <taxon>Agaricomycotina</taxon>
        <taxon>Agaricomycetes</taxon>
        <taxon>Agaricomycetidae</taxon>
        <taxon>Boletales</taxon>
        <taxon>Boletales incertae sedis</taxon>
        <taxon>Leucogyrophana</taxon>
    </lineage>
</organism>
<accession>A0A0C9VY21</accession>
<evidence type="ECO:0000256" key="2">
    <source>
        <dbReference type="SAM" id="Phobius"/>
    </source>
</evidence>
<proteinExistence type="predicted"/>
<sequence length="224" mass="25086">MSTTQSPGPSTSSTSSPTPTNTSSTVQELSNSSSLLFGFLVSVLSLFAIFMACGIVWHRLVVRRRQIDAMLASGMLPTLRAPERPQMWDVWVKSDKKLPQWADANPLAAEKRDSEANLPKDMEPNMERKADMPFWRRHLLTRLPLEIVYLFHQPSPPLIQPPDNTYQSKLPLHGSDVRVSVLISMPHPPHSSQMTGDGSQEKHEELHEMVFGTTDLLYHDSGSS</sequence>
<keyword evidence="4" id="KW-1185">Reference proteome</keyword>
<gene>
    <name evidence="3" type="ORF">HYDPIDRAFT_119749</name>
</gene>
<keyword evidence="2" id="KW-0812">Transmembrane</keyword>
<protein>
    <submittedName>
        <fullName evidence="3">Uncharacterized protein</fullName>
    </submittedName>
</protein>
<keyword evidence="2" id="KW-1133">Transmembrane helix</keyword>
<feature type="transmembrane region" description="Helical" evidence="2">
    <location>
        <begin position="35"/>
        <end position="57"/>
    </location>
</feature>
<evidence type="ECO:0000313" key="3">
    <source>
        <dbReference type="EMBL" id="KIJ58248.1"/>
    </source>
</evidence>